<evidence type="ECO:0008006" key="3">
    <source>
        <dbReference type="Google" id="ProtNLM"/>
    </source>
</evidence>
<dbReference type="Proteomes" id="UP000704611">
    <property type="component" value="Unassembled WGS sequence"/>
</dbReference>
<name>A0ABS6ML37_9GAMM</name>
<dbReference type="RefSeq" id="WP_217668918.1">
    <property type="nucleotide sequence ID" value="NZ_JAHRID010000003.1"/>
</dbReference>
<reference evidence="1 2" key="1">
    <citation type="submission" date="2021-06" db="EMBL/GenBank/DDBJ databases">
        <title>Rheinheimera indica sp. nov., isolated from deep-sea sediment.</title>
        <authorList>
            <person name="Wang Z."/>
            <person name="Zhang X.-Y."/>
        </authorList>
    </citation>
    <scope>NUCLEOTIDE SEQUENCE [LARGE SCALE GENOMIC DNA]</scope>
    <source>
        <strain evidence="1 2">SM2107</strain>
    </source>
</reference>
<comment type="caution">
    <text evidence="1">The sequence shown here is derived from an EMBL/GenBank/DDBJ whole genome shotgun (WGS) entry which is preliminary data.</text>
</comment>
<evidence type="ECO:0000313" key="2">
    <source>
        <dbReference type="Proteomes" id="UP000704611"/>
    </source>
</evidence>
<protein>
    <recommendedName>
        <fullName evidence="3">Lipoprotein</fullName>
    </recommendedName>
</protein>
<dbReference type="PROSITE" id="PS51257">
    <property type="entry name" value="PROKAR_LIPOPROTEIN"/>
    <property type="match status" value="1"/>
</dbReference>
<gene>
    <name evidence="1" type="ORF">KQY15_09355</name>
</gene>
<accession>A0ABS6ML37</accession>
<organism evidence="1 2">
    <name type="scientific">Arsukibacterium indicum</name>
    <dbReference type="NCBI Taxonomy" id="2848612"/>
    <lineage>
        <taxon>Bacteria</taxon>
        <taxon>Pseudomonadati</taxon>
        <taxon>Pseudomonadota</taxon>
        <taxon>Gammaproteobacteria</taxon>
        <taxon>Chromatiales</taxon>
        <taxon>Chromatiaceae</taxon>
        <taxon>Arsukibacterium</taxon>
    </lineage>
</organism>
<sequence length="73" mass="8537">MKTALIICLLLGITGCSNKGVYQDLQRNKRNECLQLPQAEYDKCMQTMEMSYEEYERQRQQALKPLPTKKEGH</sequence>
<keyword evidence="2" id="KW-1185">Reference proteome</keyword>
<dbReference type="EMBL" id="JAHRID010000003">
    <property type="protein sequence ID" value="MBV2129300.1"/>
    <property type="molecule type" value="Genomic_DNA"/>
</dbReference>
<proteinExistence type="predicted"/>
<evidence type="ECO:0000313" key="1">
    <source>
        <dbReference type="EMBL" id="MBV2129300.1"/>
    </source>
</evidence>